<dbReference type="EMBL" id="QAOI01000004">
    <property type="protein sequence ID" value="PTQ78041.1"/>
    <property type="molecule type" value="Genomic_DNA"/>
</dbReference>
<dbReference type="SMART" id="SM00644">
    <property type="entry name" value="Ami_2"/>
    <property type="match status" value="1"/>
</dbReference>
<dbReference type="InterPro" id="IPR051206">
    <property type="entry name" value="NAMLAA_amidase_2"/>
</dbReference>
<evidence type="ECO:0000256" key="4">
    <source>
        <dbReference type="ARBA" id="ARBA00007553"/>
    </source>
</evidence>
<dbReference type="GO" id="GO:0071555">
    <property type="term" value="P:cell wall organization"/>
    <property type="evidence" value="ECO:0007669"/>
    <property type="project" value="UniProtKB-KW"/>
</dbReference>
<evidence type="ECO:0000256" key="9">
    <source>
        <dbReference type="ARBA" id="ARBA00022833"/>
    </source>
</evidence>
<dbReference type="CDD" id="cd06583">
    <property type="entry name" value="PGRP"/>
    <property type="match status" value="1"/>
</dbReference>
<dbReference type="GO" id="GO:0009254">
    <property type="term" value="P:peptidoglycan turnover"/>
    <property type="evidence" value="ECO:0007669"/>
    <property type="project" value="TreeGrafter"/>
</dbReference>
<evidence type="ECO:0000256" key="8">
    <source>
        <dbReference type="ARBA" id="ARBA00022801"/>
    </source>
</evidence>
<keyword evidence="6" id="KW-0963">Cytoplasm</keyword>
<dbReference type="SUPFAM" id="SSF55846">
    <property type="entry name" value="N-acetylmuramoyl-L-alanine amidase-like"/>
    <property type="match status" value="1"/>
</dbReference>
<evidence type="ECO:0000256" key="3">
    <source>
        <dbReference type="ARBA" id="ARBA00004496"/>
    </source>
</evidence>
<dbReference type="NCBIfam" id="NF008758">
    <property type="entry name" value="PRK11789.1"/>
    <property type="match status" value="1"/>
</dbReference>
<evidence type="ECO:0000259" key="13">
    <source>
        <dbReference type="SMART" id="SM00644"/>
    </source>
</evidence>
<evidence type="ECO:0000256" key="1">
    <source>
        <dbReference type="ARBA" id="ARBA00001561"/>
    </source>
</evidence>
<dbReference type="PANTHER" id="PTHR30417:SF4">
    <property type="entry name" value="1,6-ANHYDRO-N-ACETYLMURAMYL-L-ALANINE AMIDASE AMPD"/>
    <property type="match status" value="1"/>
</dbReference>
<accession>A0A2T5I2H9</accession>
<evidence type="ECO:0000313" key="15">
    <source>
        <dbReference type="Proteomes" id="UP000244128"/>
    </source>
</evidence>
<evidence type="ECO:0000256" key="7">
    <source>
        <dbReference type="ARBA" id="ARBA00022723"/>
    </source>
</evidence>
<keyword evidence="9" id="KW-0862">Zinc</keyword>
<evidence type="ECO:0000256" key="11">
    <source>
        <dbReference type="ARBA" id="ARBA00039257"/>
    </source>
</evidence>
<keyword evidence="8" id="KW-0378">Hydrolase</keyword>
<dbReference type="GO" id="GO:0009253">
    <property type="term" value="P:peptidoglycan catabolic process"/>
    <property type="evidence" value="ECO:0007669"/>
    <property type="project" value="InterPro"/>
</dbReference>
<proteinExistence type="inferred from homology"/>
<evidence type="ECO:0000256" key="12">
    <source>
        <dbReference type="ARBA" id="ARBA00042615"/>
    </source>
</evidence>
<feature type="domain" description="N-acetylmuramoyl-L-alanine amidase" evidence="13">
    <location>
        <begin position="28"/>
        <end position="176"/>
    </location>
</feature>
<keyword evidence="7" id="KW-0479">Metal-binding</keyword>
<dbReference type="AlphaFoldDB" id="A0A2T5I2H9"/>
<gene>
    <name evidence="14" type="ORF">C8R26_10420</name>
</gene>
<reference evidence="14 15" key="1">
    <citation type="submission" date="2018-04" db="EMBL/GenBank/DDBJ databases">
        <title>Active sludge and wastewater microbial communities from Klosterneuburg, Austria.</title>
        <authorList>
            <person name="Wagner M."/>
        </authorList>
    </citation>
    <scope>NUCLEOTIDE SEQUENCE [LARGE SCALE GENOMIC DNA]</scope>
    <source>
        <strain evidence="14 15">Nm49</strain>
    </source>
</reference>
<dbReference type="InterPro" id="IPR036505">
    <property type="entry name" value="Amidase/PGRP_sf"/>
</dbReference>
<organism evidence="14 15">
    <name type="scientific">Nitrosomonas oligotropha</name>
    <dbReference type="NCBI Taxonomy" id="42354"/>
    <lineage>
        <taxon>Bacteria</taxon>
        <taxon>Pseudomonadati</taxon>
        <taxon>Pseudomonadota</taxon>
        <taxon>Betaproteobacteria</taxon>
        <taxon>Nitrosomonadales</taxon>
        <taxon>Nitrosomonadaceae</taxon>
        <taxon>Nitrosomonas</taxon>
    </lineage>
</organism>
<sequence>MREHPLSIHSIMRIDAAGLLDTAEFVASPNCDERPAGTEISLLVIHNISLPPDEFGGSGVIELFTNQIDPQAHPYYQTLQGLKVSAHFFIRRDGALIQFVPCSQRAWHAGISNWQGRERCNDFSIGIELEGSDTTPFTDAQYEVLISLTQCLCERYPIQNIAGHSDIAPGRKTDPGPWFDWKRYDSSLGSGLINRPANNTPS</sequence>
<comment type="caution">
    <text evidence="14">The sequence shown here is derived from an EMBL/GenBank/DDBJ whole genome shotgun (WGS) entry which is preliminary data.</text>
</comment>
<dbReference type="GO" id="GO:0008745">
    <property type="term" value="F:N-acetylmuramoyl-L-alanine amidase activity"/>
    <property type="evidence" value="ECO:0007669"/>
    <property type="project" value="UniProtKB-EC"/>
</dbReference>
<evidence type="ECO:0000256" key="2">
    <source>
        <dbReference type="ARBA" id="ARBA00001947"/>
    </source>
</evidence>
<evidence type="ECO:0000256" key="10">
    <source>
        <dbReference type="ARBA" id="ARBA00023316"/>
    </source>
</evidence>
<dbReference type="Gene3D" id="3.40.80.10">
    <property type="entry name" value="Peptidoglycan recognition protein-like"/>
    <property type="match status" value="1"/>
</dbReference>
<protein>
    <recommendedName>
        <fullName evidence="11">1,6-anhydro-N-acetylmuramyl-L-alanine amidase AmpD</fullName>
        <ecNumber evidence="5">3.5.1.28</ecNumber>
    </recommendedName>
    <alternativeName>
        <fullName evidence="12">N-acetylmuramoyl-L-alanine amidase</fullName>
    </alternativeName>
</protein>
<dbReference type="InterPro" id="IPR002502">
    <property type="entry name" value="Amidase_domain"/>
</dbReference>
<comment type="similarity">
    <text evidence="4">Belongs to the N-acetylmuramoyl-L-alanine amidase 2 family.</text>
</comment>
<dbReference type="Proteomes" id="UP000244128">
    <property type="component" value="Unassembled WGS sequence"/>
</dbReference>
<dbReference type="EC" id="3.5.1.28" evidence="5"/>
<dbReference type="PANTHER" id="PTHR30417">
    <property type="entry name" value="N-ACETYLMURAMOYL-L-ALANINE AMIDASE AMID"/>
    <property type="match status" value="1"/>
</dbReference>
<comment type="cofactor">
    <cofactor evidence="2">
        <name>Zn(2+)</name>
        <dbReference type="ChEBI" id="CHEBI:29105"/>
    </cofactor>
</comment>
<comment type="catalytic activity">
    <reaction evidence="1">
        <text>Hydrolyzes the link between N-acetylmuramoyl residues and L-amino acid residues in certain cell-wall glycopeptides.</text>
        <dbReference type="EC" id="3.5.1.28"/>
    </reaction>
</comment>
<comment type="subcellular location">
    <subcellularLocation>
        <location evidence="3">Cytoplasm</location>
    </subcellularLocation>
</comment>
<keyword evidence="10" id="KW-0961">Cell wall biogenesis/degradation</keyword>
<evidence type="ECO:0000256" key="6">
    <source>
        <dbReference type="ARBA" id="ARBA00022490"/>
    </source>
</evidence>
<name>A0A2T5I2H9_9PROT</name>
<dbReference type="GO" id="GO:0005737">
    <property type="term" value="C:cytoplasm"/>
    <property type="evidence" value="ECO:0007669"/>
    <property type="project" value="UniProtKB-SubCell"/>
</dbReference>
<evidence type="ECO:0000313" key="14">
    <source>
        <dbReference type="EMBL" id="PTQ78041.1"/>
    </source>
</evidence>
<dbReference type="Pfam" id="PF01510">
    <property type="entry name" value="Amidase_2"/>
    <property type="match status" value="1"/>
</dbReference>
<evidence type="ECO:0000256" key="5">
    <source>
        <dbReference type="ARBA" id="ARBA00011901"/>
    </source>
</evidence>
<dbReference type="GO" id="GO:0046872">
    <property type="term" value="F:metal ion binding"/>
    <property type="evidence" value="ECO:0007669"/>
    <property type="project" value="UniProtKB-KW"/>
</dbReference>